<feature type="region of interest" description="Disordered" evidence="1">
    <location>
        <begin position="80"/>
        <end position="115"/>
    </location>
</feature>
<evidence type="ECO:0000313" key="2">
    <source>
        <dbReference type="EMBL" id="CAB3252166.1"/>
    </source>
</evidence>
<gene>
    <name evidence="2" type="ORF">APLA_LOCUS13961</name>
</gene>
<organism evidence="2 3">
    <name type="scientific">Arctia plantaginis</name>
    <name type="common">Wood tiger moth</name>
    <name type="synonym">Phalaena plantaginis</name>
    <dbReference type="NCBI Taxonomy" id="874455"/>
    <lineage>
        <taxon>Eukaryota</taxon>
        <taxon>Metazoa</taxon>
        <taxon>Ecdysozoa</taxon>
        <taxon>Arthropoda</taxon>
        <taxon>Hexapoda</taxon>
        <taxon>Insecta</taxon>
        <taxon>Pterygota</taxon>
        <taxon>Neoptera</taxon>
        <taxon>Endopterygota</taxon>
        <taxon>Lepidoptera</taxon>
        <taxon>Glossata</taxon>
        <taxon>Ditrysia</taxon>
        <taxon>Noctuoidea</taxon>
        <taxon>Erebidae</taxon>
        <taxon>Arctiinae</taxon>
        <taxon>Arctia</taxon>
    </lineage>
</organism>
<evidence type="ECO:0000313" key="3">
    <source>
        <dbReference type="Proteomes" id="UP000494256"/>
    </source>
</evidence>
<feature type="compositionally biased region" description="Low complexity" evidence="1">
    <location>
        <begin position="143"/>
        <end position="155"/>
    </location>
</feature>
<dbReference type="AlphaFoldDB" id="A0A8S1AZU2"/>
<dbReference type="EMBL" id="CADEBD010000364">
    <property type="protein sequence ID" value="CAB3252166.1"/>
    <property type="molecule type" value="Genomic_DNA"/>
</dbReference>
<sequence length="418" mass="44642">MALSQSKNLKTEVKETLIDVLGKLKKLSSVNVCHFLLIVYHSSPCMMTQSPKKYVSNYTNCTSHRGVEAKDVELANPQLDLTTSHSSNFRADSSADREPSSEAPAPPPTFAASAPDDTASYLQVVVEKHRRRREVRARPAQTSPRLPSASSPLARVHPPQVSGGGDRGVYVLPHSVLLACPTASPLCRALNAHNYNTRGALVDVATCARSSCSLAPRDGAGAGAGDIQHGEHGVQKKNNPWKIFRGINSDLYDNEPERVEVYYFEQGAGSFLATSDGGRVTWCERAARRPERVARALLAELSSAATLLGGAPVALLLSVQRAALVLVRGAVTGAVQTTSDYALKPALALLYNALVQPVLVFACNVARGVRSVLRPLSAAMSEAVEPVARVLSAVRLVDVRLACSCPHCAQSRPCEAGH</sequence>
<evidence type="ECO:0000256" key="1">
    <source>
        <dbReference type="SAM" id="MobiDB-lite"/>
    </source>
</evidence>
<accession>A0A8S1AZU2</accession>
<comment type="caution">
    <text evidence="2">The sequence shown here is derived from an EMBL/GenBank/DDBJ whole genome shotgun (WGS) entry which is preliminary data.</text>
</comment>
<proteinExistence type="predicted"/>
<name>A0A8S1AZU2_ARCPL</name>
<feature type="region of interest" description="Disordered" evidence="1">
    <location>
        <begin position="128"/>
        <end position="162"/>
    </location>
</feature>
<reference evidence="2 3" key="1">
    <citation type="submission" date="2020-04" db="EMBL/GenBank/DDBJ databases">
        <authorList>
            <person name="Wallbank WR R."/>
            <person name="Pardo Diaz C."/>
            <person name="Kozak K."/>
            <person name="Martin S."/>
            <person name="Jiggins C."/>
            <person name="Moest M."/>
            <person name="Warren A I."/>
            <person name="Byers J.R.P. K."/>
            <person name="Montejo-Kovacevich G."/>
            <person name="Yen C E."/>
        </authorList>
    </citation>
    <scope>NUCLEOTIDE SEQUENCE [LARGE SCALE GENOMIC DNA]</scope>
</reference>
<dbReference type="Proteomes" id="UP000494256">
    <property type="component" value="Unassembled WGS sequence"/>
</dbReference>
<dbReference type="OrthoDB" id="7186383at2759"/>
<protein>
    <submittedName>
        <fullName evidence="2">Uncharacterized protein</fullName>
    </submittedName>
</protein>
<feature type="compositionally biased region" description="Polar residues" evidence="1">
    <location>
        <begin position="80"/>
        <end position="89"/>
    </location>
</feature>